<gene>
    <name evidence="1" type="ORF">IHE45_12G046300</name>
</gene>
<evidence type="ECO:0000313" key="1">
    <source>
        <dbReference type="EMBL" id="KAH7667233.1"/>
    </source>
</evidence>
<dbReference type="Proteomes" id="UP000827976">
    <property type="component" value="Chromosome 12"/>
</dbReference>
<reference evidence="2" key="1">
    <citation type="journal article" date="2022" name="Nat. Commun.">
        <title>Chromosome evolution and the genetic basis of agronomically important traits in greater yam.</title>
        <authorList>
            <person name="Bredeson J.V."/>
            <person name="Lyons J.B."/>
            <person name="Oniyinde I.O."/>
            <person name="Okereke N.R."/>
            <person name="Kolade O."/>
            <person name="Nnabue I."/>
            <person name="Nwadili C.O."/>
            <person name="Hribova E."/>
            <person name="Parker M."/>
            <person name="Nwogha J."/>
            <person name="Shu S."/>
            <person name="Carlson J."/>
            <person name="Kariba R."/>
            <person name="Muthemba S."/>
            <person name="Knop K."/>
            <person name="Barton G.J."/>
            <person name="Sherwood A.V."/>
            <person name="Lopez-Montes A."/>
            <person name="Asiedu R."/>
            <person name="Jamnadass R."/>
            <person name="Muchugi A."/>
            <person name="Goodstein D."/>
            <person name="Egesi C.N."/>
            <person name="Featherston J."/>
            <person name="Asfaw A."/>
            <person name="Simpson G.G."/>
            <person name="Dolezel J."/>
            <person name="Hendre P.S."/>
            <person name="Van Deynze A."/>
            <person name="Kumar P.L."/>
            <person name="Obidiegwu J.E."/>
            <person name="Bhattacharjee R."/>
            <person name="Rokhsar D.S."/>
        </authorList>
    </citation>
    <scope>NUCLEOTIDE SEQUENCE [LARGE SCALE GENOMIC DNA]</scope>
    <source>
        <strain evidence="2">cv. TDa95/00328</strain>
    </source>
</reference>
<proteinExistence type="predicted"/>
<sequence length="128" mass="15043">MHAIDIIGLQGKINNNAHKCHTGVQRRRQHIHIPCPPILILPIHHKVEDKGDDEPRHVMHCFRRRHACCYTDNYRHINEPNPFLFRECFCEKPNWYLSKHANEEEVVHVLVDAEVAEHSARAYDSPDD</sequence>
<dbReference type="EMBL" id="CM037022">
    <property type="protein sequence ID" value="KAH7667233.1"/>
    <property type="molecule type" value="Genomic_DNA"/>
</dbReference>
<keyword evidence="2" id="KW-1185">Reference proteome</keyword>
<accession>A0ACB7V1U6</accession>
<name>A0ACB7V1U6_DIOAL</name>
<evidence type="ECO:0000313" key="2">
    <source>
        <dbReference type="Proteomes" id="UP000827976"/>
    </source>
</evidence>
<comment type="caution">
    <text evidence="1">The sequence shown here is derived from an EMBL/GenBank/DDBJ whole genome shotgun (WGS) entry which is preliminary data.</text>
</comment>
<protein>
    <submittedName>
        <fullName evidence="1">Uncharacterized protein</fullName>
    </submittedName>
</protein>
<organism evidence="1 2">
    <name type="scientific">Dioscorea alata</name>
    <name type="common">Purple yam</name>
    <dbReference type="NCBI Taxonomy" id="55571"/>
    <lineage>
        <taxon>Eukaryota</taxon>
        <taxon>Viridiplantae</taxon>
        <taxon>Streptophyta</taxon>
        <taxon>Embryophyta</taxon>
        <taxon>Tracheophyta</taxon>
        <taxon>Spermatophyta</taxon>
        <taxon>Magnoliopsida</taxon>
        <taxon>Liliopsida</taxon>
        <taxon>Dioscoreales</taxon>
        <taxon>Dioscoreaceae</taxon>
        <taxon>Dioscorea</taxon>
    </lineage>
</organism>